<name>A0ABT9YCN7_9BACI</name>
<feature type="transmembrane region" description="Helical" evidence="2">
    <location>
        <begin position="116"/>
        <end position="139"/>
    </location>
</feature>
<accession>A0ABT9YCN7</accession>
<keyword evidence="2" id="KW-0472">Membrane</keyword>
<dbReference type="InterPro" id="IPR002767">
    <property type="entry name" value="Thiamine_BP"/>
</dbReference>
<dbReference type="EMBL" id="JAUSUA010000001">
    <property type="protein sequence ID" value="MDQ0205610.1"/>
    <property type="molecule type" value="Genomic_DNA"/>
</dbReference>
<reference evidence="4 5" key="1">
    <citation type="submission" date="2023-07" db="EMBL/GenBank/DDBJ databases">
        <title>Genomic Encyclopedia of Type Strains, Phase IV (KMG-IV): sequencing the most valuable type-strain genomes for metagenomic binning, comparative biology and taxonomic classification.</title>
        <authorList>
            <person name="Goeker M."/>
        </authorList>
    </citation>
    <scope>NUCLEOTIDE SEQUENCE [LARGE SCALE GENOMIC DNA]</scope>
    <source>
        <strain evidence="4 5">DSM 19154</strain>
    </source>
</reference>
<evidence type="ECO:0000313" key="5">
    <source>
        <dbReference type="Proteomes" id="UP001225034"/>
    </source>
</evidence>
<dbReference type="PANTHER" id="PTHR33777:SF1">
    <property type="entry name" value="UPF0045 PROTEIN ECM15"/>
    <property type="match status" value="1"/>
</dbReference>
<gene>
    <name evidence="4" type="ORF">J2S05_000384</name>
</gene>
<keyword evidence="2" id="KW-1133">Transmembrane helix</keyword>
<evidence type="ECO:0000256" key="1">
    <source>
        <dbReference type="ARBA" id="ARBA00010272"/>
    </source>
</evidence>
<organism evidence="4 5">
    <name type="scientific">Alkalicoccobacillus murimartini</name>
    <dbReference type="NCBI Taxonomy" id="171685"/>
    <lineage>
        <taxon>Bacteria</taxon>
        <taxon>Bacillati</taxon>
        <taxon>Bacillota</taxon>
        <taxon>Bacilli</taxon>
        <taxon>Bacillales</taxon>
        <taxon>Bacillaceae</taxon>
        <taxon>Alkalicoccobacillus</taxon>
    </lineage>
</organism>
<dbReference type="Pfam" id="PF01910">
    <property type="entry name" value="Thiamine_BP"/>
    <property type="match status" value="1"/>
</dbReference>
<dbReference type="Pfam" id="PF07136">
    <property type="entry name" value="DUF1385"/>
    <property type="match status" value="1"/>
</dbReference>
<dbReference type="PANTHER" id="PTHR33777">
    <property type="entry name" value="UPF0045 PROTEIN ECM15"/>
    <property type="match status" value="1"/>
</dbReference>
<dbReference type="NCBIfam" id="TIGR00106">
    <property type="entry name" value="MTH1187 family thiamine-binding protein"/>
    <property type="match status" value="1"/>
</dbReference>
<evidence type="ECO:0000259" key="3">
    <source>
        <dbReference type="Pfam" id="PF01910"/>
    </source>
</evidence>
<dbReference type="InterPro" id="IPR029756">
    <property type="entry name" value="MTH1187/YkoF-like"/>
</dbReference>
<protein>
    <submittedName>
        <fullName evidence="4">Uncharacterized protein (TIGR00106 family)</fullName>
    </submittedName>
</protein>
<comment type="similarity">
    <text evidence="1">Belongs to the UPF0045 family.</text>
</comment>
<evidence type="ECO:0000256" key="2">
    <source>
        <dbReference type="SAM" id="Phobius"/>
    </source>
</evidence>
<dbReference type="Proteomes" id="UP001225034">
    <property type="component" value="Unassembled WGS sequence"/>
</dbReference>
<proteinExistence type="inferred from homology"/>
<feature type="domain" description="Thiamine-binding protein" evidence="3">
    <location>
        <begin position="231"/>
        <end position="324"/>
    </location>
</feature>
<comment type="caution">
    <text evidence="4">The sequence shown here is derived from an EMBL/GenBank/DDBJ whole genome shotgun (WGS) entry which is preliminary data.</text>
</comment>
<keyword evidence="5" id="KW-1185">Reference proteome</keyword>
<dbReference type="Gene3D" id="3.30.70.930">
    <property type="match status" value="1"/>
</dbReference>
<keyword evidence="2" id="KW-0812">Transmembrane</keyword>
<feature type="transmembrane region" description="Helical" evidence="2">
    <location>
        <begin position="66"/>
        <end position="82"/>
    </location>
</feature>
<dbReference type="InterPro" id="IPR010787">
    <property type="entry name" value="DUF1385"/>
</dbReference>
<sequence length="329" mass="36813">MTGRYVACASHKKGELRSWVEPISIKAGRMIAKELLGSAPIRFWVLPILLMIGIVAPPILWGAQGLPIYSVLYLAFGMHLLFPKSLRQYHGAEHKVFSYKGLITQIRIKRIQKASIVNRGCSTNVIVVYFTSVVLITLILLATPIGLADAMMIASYSALAPAIVTERLVKHWPKHYILPASAFLQRHITTSEPEDRHVRAAIKSYGLLAEKEFPHRIRRMKKEGKKKLAIVDVTIIPVGTEGPSVSDYVASIQEVLQSYEGKITFQLTPMSTLIEGELPVLFEVIQAIHEVPFKNGIKRVATNIRIDDRRDKQQTMESKVASVQSKLVQ</sequence>
<dbReference type="SUPFAM" id="SSF89957">
    <property type="entry name" value="MTH1187/YkoF-like"/>
    <property type="match status" value="1"/>
</dbReference>
<evidence type="ECO:0000313" key="4">
    <source>
        <dbReference type="EMBL" id="MDQ0205610.1"/>
    </source>
</evidence>
<dbReference type="InterPro" id="IPR051614">
    <property type="entry name" value="UPF0045_domain"/>
</dbReference>
<feature type="transmembrane region" description="Helical" evidence="2">
    <location>
        <begin position="39"/>
        <end position="60"/>
    </location>
</feature>